<feature type="domain" description="CS" evidence="5">
    <location>
        <begin position="81"/>
        <end position="169"/>
    </location>
</feature>
<dbReference type="Proteomes" id="UP000269499">
    <property type="component" value="Unassembled WGS sequence"/>
</dbReference>
<dbReference type="GO" id="GO:0009408">
    <property type="term" value="P:response to heat"/>
    <property type="evidence" value="ECO:0007669"/>
    <property type="project" value="InterPro"/>
</dbReference>
<dbReference type="Pfam" id="PF00011">
    <property type="entry name" value="HSP20"/>
    <property type="match status" value="1"/>
</dbReference>
<evidence type="ECO:0000256" key="2">
    <source>
        <dbReference type="PROSITE-ProRule" id="PRU00285"/>
    </source>
</evidence>
<name>A0A497F4V7_9CREN</name>
<dbReference type="Gene3D" id="2.60.40.790">
    <property type="match status" value="1"/>
</dbReference>
<evidence type="ECO:0000259" key="4">
    <source>
        <dbReference type="PROSITE" id="PS01031"/>
    </source>
</evidence>
<dbReference type="InterPro" id="IPR044587">
    <property type="entry name" value="HSP21-like"/>
</dbReference>
<dbReference type="InterPro" id="IPR002068">
    <property type="entry name" value="A-crystallin/Hsp20_dom"/>
</dbReference>
<dbReference type="EMBL" id="QMRA01000041">
    <property type="protein sequence ID" value="RLE53960.1"/>
    <property type="molecule type" value="Genomic_DNA"/>
</dbReference>
<evidence type="ECO:0000259" key="5">
    <source>
        <dbReference type="PROSITE" id="PS51203"/>
    </source>
</evidence>
<evidence type="ECO:0000313" key="6">
    <source>
        <dbReference type="EMBL" id="RLE53960.1"/>
    </source>
</evidence>
<dbReference type="PROSITE" id="PS51203">
    <property type="entry name" value="CS"/>
    <property type="match status" value="1"/>
</dbReference>
<evidence type="ECO:0000256" key="3">
    <source>
        <dbReference type="RuleBase" id="RU003616"/>
    </source>
</evidence>
<dbReference type="PANTHER" id="PTHR46733">
    <property type="entry name" value="26.5 KDA HEAT SHOCK PROTEIN, MITOCHONDRIAL"/>
    <property type="match status" value="1"/>
</dbReference>
<evidence type="ECO:0000256" key="1">
    <source>
        <dbReference type="ARBA" id="ARBA00023016"/>
    </source>
</evidence>
<dbReference type="CDD" id="cd06464">
    <property type="entry name" value="ACD_sHsps-like"/>
    <property type="match status" value="1"/>
</dbReference>
<dbReference type="InterPro" id="IPR007052">
    <property type="entry name" value="CS_dom"/>
</dbReference>
<dbReference type="PROSITE" id="PS01031">
    <property type="entry name" value="SHSP"/>
    <property type="match status" value="1"/>
</dbReference>
<keyword evidence="1" id="KW-0346">Stress response</keyword>
<feature type="domain" description="SHSP" evidence="4">
    <location>
        <begin position="76"/>
        <end position="170"/>
    </location>
</feature>
<reference evidence="6 7" key="1">
    <citation type="submission" date="2018-06" db="EMBL/GenBank/DDBJ databases">
        <title>Extensive metabolic versatility and redundancy in microbially diverse, dynamic hydrothermal sediments.</title>
        <authorList>
            <person name="Dombrowski N."/>
            <person name="Teske A."/>
            <person name="Baker B.J."/>
        </authorList>
    </citation>
    <scope>NUCLEOTIDE SEQUENCE [LARGE SCALE GENOMIC DNA]</scope>
    <source>
        <strain evidence="6">B20_G2</strain>
    </source>
</reference>
<dbReference type="SUPFAM" id="SSF49764">
    <property type="entry name" value="HSP20-like chaperones"/>
    <property type="match status" value="1"/>
</dbReference>
<comment type="similarity">
    <text evidence="2 3">Belongs to the small heat shock protein (HSP20) family.</text>
</comment>
<sequence length="170" mass="20294">MLDEDWHEDFDEDEFFDNIFDELDSINDVIMRIIEELLDQTPNKELKEPHIYSFSISITPEGRRAIEEFNEIGFEAIDFENEEPLLDIIEDKNNLKIYVELPGFKKEDIKIKATDKKLIVEAHVQDRKYYKKIILPSKVKPETAKATFRNGVLEVCFEKKTRKLWKKLRR</sequence>
<evidence type="ECO:0000313" key="7">
    <source>
        <dbReference type="Proteomes" id="UP000269499"/>
    </source>
</evidence>
<dbReference type="InterPro" id="IPR008978">
    <property type="entry name" value="HSP20-like_chaperone"/>
</dbReference>
<gene>
    <name evidence="6" type="ORF">DRJ26_02505</name>
</gene>
<accession>A0A497F4V7</accession>
<organism evidence="6 7">
    <name type="scientific">Thermoproteota archaeon</name>
    <dbReference type="NCBI Taxonomy" id="2056631"/>
    <lineage>
        <taxon>Archaea</taxon>
        <taxon>Thermoproteota</taxon>
    </lineage>
</organism>
<proteinExistence type="inferred from homology"/>
<dbReference type="AlphaFoldDB" id="A0A497F4V7"/>
<dbReference type="PANTHER" id="PTHR46733:SF4">
    <property type="entry name" value="HEAT SHOCK PROTEIN 21, CHLOROPLASTIC"/>
    <property type="match status" value="1"/>
</dbReference>
<comment type="caution">
    <text evidence="6">The sequence shown here is derived from an EMBL/GenBank/DDBJ whole genome shotgun (WGS) entry which is preliminary data.</text>
</comment>
<protein>
    <submittedName>
        <fullName evidence="6">Hsp20/alpha crystallin family protein</fullName>
    </submittedName>
</protein>